<reference evidence="3" key="1">
    <citation type="submission" date="2021-03" db="EMBL/GenBank/DDBJ databases">
        <title>Streptomyces poriferae sp. nov., a novel marine sponge-derived Actinobacteria species with anti-MRSA activity.</title>
        <authorList>
            <person name="Sandoval-Powers M."/>
            <person name="Kralova S."/>
            <person name="Nguyen G.-S."/>
            <person name="Fawwal D."/>
            <person name="Degnes K."/>
            <person name="Klinkenberg G."/>
            <person name="Sletta H."/>
            <person name="Wentzel A."/>
            <person name="Liles M.R."/>
        </authorList>
    </citation>
    <scope>NUCLEOTIDE SEQUENCE</scope>
    <source>
        <strain evidence="3">DSM 41794</strain>
    </source>
</reference>
<evidence type="ECO:0000256" key="1">
    <source>
        <dbReference type="SAM" id="MobiDB-lite"/>
    </source>
</evidence>
<dbReference type="SUPFAM" id="SSF46785">
    <property type="entry name" value="Winged helix' DNA-binding domain"/>
    <property type="match status" value="1"/>
</dbReference>
<evidence type="ECO:0000313" key="4">
    <source>
        <dbReference type="Proteomes" id="UP000664167"/>
    </source>
</evidence>
<comment type="caution">
    <text evidence="3">The sequence shown here is derived from an EMBL/GenBank/DDBJ whole genome shotgun (WGS) entry which is preliminary data.</text>
</comment>
<protein>
    <submittedName>
        <fullName evidence="3">MarR family transcriptional regulator</fullName>
    </submittedName>
</protein>
<dbReference type="PANTHER" id="PTHR39515:SF2">
    <property type="entry name" value="HTH-TYPE TRANSCRIPTIONAL REGULATOR RV0880"/>
    <property type="match status" value="1"/>
</dbReference>
<dbReference type="InterPro" id="IPR036388">
    <property type="entry name" value="WH-like_DNA-bd_sf"/>
</dbReference>
<dbReference type="Pfam" id="PF01047">
    <property type="entry name" value="MarR"/>
    <property type="match status" value="1"/>
</dbReference>
<dbReference type="Gene3D" id="1.10.10.10">
    <property type="entry name" value="Winged helix-like DNA-binding domain superfamily/Winged helix DNA-binding domain"/>
    <property type="match status" value="1"/>
</dbReference>
<keyword evidence="4" id="KW-1185">Reference proteome</keyword>
<gene>
    <name evidence="3" type="ORF">J0695_20535</name>
</gene>
<dbReference type="InterPro" id="IPR036390">
    <property type="entry name" value="WH_DNA-bd_sf"/>
</dbReference>
<feature type="domain" description="HTH marR-type" evidence="2">
    <location>
        <begin position="1"/>
        <end position="150"/>
    </location>
</feature>
<dbReference type="SMART" id="SM00347">
    <property type="entry name" value="HTH_MARR"/>
    <property type="match status" value="1"/>
</dbReference>
<dbReference type="InterPro" id="IPR000835">
    <property type="entry name" value="HTH_MarR-typ"/>
</dbReference>
<sequence length="151" mass="16303">MNEDSASGEASELAVRAAGDSWAVVGRLVRRLRELAGDGDLTPSQTSVLMRLAKGGPATASDLAGAERVRPQSMAKTVAVLEEAGLAGRSPDPDDGRRQLVSLTDAGRERFQGDRRSRQEWLARTLQERCSDEELRKVVEVMALLDDVAQS</sequence>
<name>A0A939F918_9ACTN</name>
<evidence type="ECO:0000313" key="3">
    <source>
        <dbReference type="EMBL" id="MBO0514168.1"/>
    </source>
</evidence>
<dbReference type="EMBL" id="JAFLRJ010000187">
    <property type="protein sequence ID" value="MBO0514168.1"/>
    <property type="molecule type" value="Genomic_DNA"/>
</dbReference>
<organism evidence="3 4">
    <name type="scientific">Streptomyces beijiangensis</name>
    <dbReference type="NCBI Taxonomy" id="163361"/>
    <lineage>
        <taxon>Bacteria</taxon>
        <taxon>Bacillati</taxon>
        <taxon>Actinomycetota</taxon>
        <taxon>Actinomycetes</taxon>
        <taxon>Kitasatosporales</taxon>
        <taxon>Streptomycetaceae</taxon>
        <taxon>Streptomyces</taxon>
    </lineage>
</organism>
<accession>A0A939F918</accession>
<proteinExistence type="predicted"/>
<dbReference type="Proteomes" id="UP000664167">
    <property type="component" value="Unassembled WGS sequence"/>
</dbReference>
<dbReference type="PROSITE" id="PS50995">
    <property type="entry name" value="HTH_MARR_2"/>
    <property type="match status" value="1"/>
</dbReference>
<feature type="region of interest" description="Disordered" evidence="1">
    <location>
        <begin position="85"/>
        <end position="117"/>
    </location>
</feature>
<dbReference type="RefSeq" id="WP_206963577.1">
    <property type="nucleotide sequence ID" value="NZ_BAAAJJ010000013.1"/>
</dbReference>
<feature type="compositionally biased region" description="Basic and acidic residues" evidence="1">
    <location>
        <begin position="106"/>
        <end position="117"/>
    </location>
</feature>
<dbReference type="PANTHER" id="PTHR39515">
    <property type="entry name" value="CONSERVED PROTEIN"/>
    <property type="match status" value="1"/>
</dbReference>
<dbReference type="InterPro" id="IPR052526">
    <property type="entry name" value="HTH-type_Bedaq_tolerance"/>
</dbReference>
<evidence type="ECO:0000259" key="2">
    <source>
        <dbReference type="PROSITE" id="PS50995"/>
    </source>
</evidence>
<dbReference type="AlphaFoldDB" id="A0A939F918"/>
<dbReference type="GO" id="GO:0003700">
    <property type="term" value="F:DNA-binding transcription factor activity"/>
    <property type="evidence" value="ECO:0007669"/>
    <property type="project" value="InterPro"/>
</dbReference>